<organism evidence="12">
    <name type="scientific">Ornithodoros zumpti</name>
    <dbReference type="NCBI Taxonomy" id="1827026"/>
    <lineage>
        <taxon>Eukaryota</taxon>
        <taxon>Metazoa</taxon>
        <taxon>Ecdysozoa</taxon>
        <taxon>Arthropoda</taxon>
        <taxon>Chelicerata</taxon>
        <taxon>Arachnida</taxon>
        <taxon>Acari</taxon>
        <taxon>Parasitiformes</taxon>
        <taxon>Ixodida</taxon>
        <taxon>Ixodoidea</taxon>
        <taxon>Argasidae</taxon>
        <taxon>Ornithodorinae</taxon>
        <taxon>Ornithodoros</taxon>
    </lineage>
</organism>
<name>A0A1P8AGE3_9ACAR</name>
<keyword evidence="8 11" id="KW-0472">Membrane</keyword>
<dbReference type="CTD" id="4539"/>
<evidence type="ECO:0000256" key="8">
    <source>
        <dbReference type="ARBA" id="ARBA00023136"/>
    </source>
</evidence>
<evidence type="ECO:0000256" key="4">
    <source>
        <dbReference type="ARBA" id="ARBA00022692"/>
    </source>
</evidence>
<dbReference type="GeneID" id="31079891"/>
<keyword evidence="12" id="KW-0496">Mitochondrion</keyword>
<dbReference type="GO" id="GO:0016020">
    <property type="term" value="C:membrane"/>
    <property type="evidence" value="ECO:0007669"/>
    <property type="project" value="UniProtKB-SubCell"/>
</dbReference>
<accession>A0A1P8AGE3</accession>
<evidence type="ECO:0000256" key="11">
    <source>
        <dbReference type="SAM" id="Phobius"/>
    </source>
</evidence>
<evidence type="ECO:0000256" key="1">
    <source>
        <dbReference type="ARBA" id="ARBA00004141"/>
    </source>
</evidence>
<gene>
    <name evidence="12" type="primary">ND4L</name>
</gene>
<keyword evidence="6 11" id="KW-1133">Transmembrane helix</keyword>
<reference evidence="12" key="1">
    <citation type="journal article" date="2019" name="Ticks Tick Borne Dis.">
        <title>Argasid and ixodid systematics: Implications for soft tick evolution and systematics, with a new argasid species list.</title>
        <authorList>
            <person name="Mans B.J."/>
            <person name="Featherston J."/>
            <person name="Kvas M."/>
            <person name="Pillay K.A."/>
            <person name="de Klerk D.G."/>
            <person name="Pienaar R."/>
            <person name="de Castro M.H."/>
            <person name="Schwan T.G."/>
            <person name="Lopez J.E."/>
            <person name="Teel P."/>
            <person name="Perez de Leon A.A."/>
            <person name="Sonenshine D.E."/>
            <person name="Egekwu N.I."/>
            <person name="Bakkes D.K."/>
            <person name="Heyne H."/>
            <person name="Kanduma E.G."/>
            <person name="Nyangiwe N."/>
            <person name="Bouattour A."/>
            <person name="Latif A.A."/>
        </authorList>
    </citation>
    <scope>NUCLEOTIDE SEQUENCE</scope>
</reference>
<evidence type="ECO:0000256" key="10">
    <source>
        <dbReference type="ARBA" id="ARBA00049551"/>
    </source>
</evidence>
<dbReference type="Pfam" id="PF00420">
    <property type="entry name" value="Oxidored_q2"/>
    <property type="match status" value="1"/>
</dbReference>
<feature type="transmembrane region" description="Helical" evidence="11">
    <location>
        <begin position="23"/>
        <end position="42"/>
    </location>
</feature>
<evidence type="ECO:0000256" key="6">
    <source>
        <dbReference type="ARBA" id="ARBA00022989"/>
    </source>
</evidence>
<comment type="subcellular location">
    <subcellularLocation>
        <location evidence="1">Membrane</location>
        <topology evidence="1">Multi-pass membrane protein</topology>
    </subcellularLocation>
</comment>
<evidence type="ECO:0000256" key="9">
    <source>
        <dbReference type="ARBA" id="ARBA00031586"/>
    </source>
</evidence>
<evidence type="ECO:0000256" key="3">
    <source>
        <dbReference type="ARBA" id="ARBA00016612"/>
    </source>
</evidence>
<comment type="similarity">
    <text evidence="2">Belongs to the complex I subunit 4L family.</text>
</comment>
<dbReference type="GO" id="GO:0008137">
    <property type="term" value="F:NADH dehydrogenase (ubiquinone) activity"/>
    <property type="evidence" value="ECO:0007669"/>
    <property type="project" value="UniProtKB-EC"/>
</dbReference>
<dbReference type="RefSeq" id="YP_009346103.1">
    <property type="nucleotide sequence ID" value="NC_033857.1"/>
</dbReference>
<dbReference type="AlphaFoldDB" id="A0A1P8AGE3"/>
<dbReference type="Gene3D" id="1.10.287.3510">
    <property type="match status" value="1"/>
</dbReference>
<keyword evidence="5" id="KW-1278">Translocase</keyword>
<evidence type="ECO:0000256" key="7">
    <source>
        <dbReference type="ARBA" id="ARBA00023027"/>
    </source>
</evidence>
<geneLocation type="mitochondrion" evidence="12"/>
<dbReference type="EMBL" id="KR907254">
    <property type="protein sequence ID" value="AMX74179.1"/>
    <property type="molecule type" value="Genomic_DNA"/>
</dbReference>
<keyword evidence="4 11" id="KW-0812">Transmembrane</keyword>
<evidence type="ECO:0000313" key="12">
    <source>
        <dbReference type="EMBL" id="AMX74179.1"/>
    </source>
</evidence>
<evidence type="ECO:0000256" key="2">
    <source>
        <dbReference type="ARBA" id="ARBA00010519"/>
    </source>
</evidence>
<feature type="transmembrane region" description="Helical" evidence="11">
    <location>
        <begin position="54"/>
        <end position="79"/>
    </location>
</feature>
<dbReference type="InterPro" id="IPR039428">
    <property type="entry name" value="NUOK/Mnh_C1-like"/>
</dbReference>
<proteinExistence type="inferred from homology"/>
<keyword evidence="7" id="KW-0520">NAD</keyword>
<sequence length="92" mass="10367">MIMMGLLMYVVGFLSFMMNAEHILMLFMCLEFMYLGVLYNVIVIFGESGIMLDVIIFMIVVVCEAGLSLSILVLGVYFYGNDSSKILNLLKC</sequence>
<evidence type="ECO:0000256" key="5">
    <source>
        <dbReference type="ARBA" id="ARBA00022967"/>
    </source>
</evidence>
<comment type="catalytic activity">
    <reaction evidence="10">
        <text>a ubiquinone + NADH + 5 H(+)(in) = a ubiquinol + NAD(+) + 4 H(+)(out)</text>
        <dbReference type="Rhea" id="RHEA:29091"/>
        <dbReference type="Rhea" id="RHEA-COMP:9565"/>
        <dbReference type="Rhea" id="RHEA-COMP:9566"/>
        <dbReference type="ChEBI" id="CHEBI:15378"/>
        <dbReference type="ChEBI" id="CHEBI:16389"/>
        <dbReference type="ChEBI" id="CHEBI:17976"/>
        <dbReference type="ChEBI" id="CHEBI:57540"/>
        <dbReference type="ChEBI" id="CHEBI:57945"/>
        <dbReference type="EC" id="7.1.1.2"/>
    </reaction>
</comment>
<protein>
    <recommendedName>
        <fullName evidence="3">NADH-ubiquinone oxidoreductase chain 4L</fullName>
    </recommendedName>
    <alternativeName>
        <fullName evidence="9">NADH dehydrogenase subunit 4L</fullName>
    </alternativeName>
</protein>